<dbReference type="Gene3D" id="1.20.1270.60">
    <property type="entry name" value="Arfaptin homology (AH) domain/BAR domain"/>
    <property type="match status" value="1"/>
</dbReference>
<dbReference type="InterPro" id="IPR008936">
    <property type="entry name" value="Rho_GTPase_activation_prot"/>
</dbReference>
<dbReference type="PROSITE" id="PS50002">
    <property type="entry name" value="SH3"/>
    <property type="match status" value="1"/>
</dbReference>
<evidence type="ECO:0000259" key="11">
    <source>
        <dbReference type="PROSITE" id="PS50002"/>
    </source>
</evidence>
<keyword evidence="4 9" id="KW-0175">Coiled coil</keyword>
<reference evidence="14" key="2">
    <citation type="submission" date="2025-09" db="UniProtKB">
        <authorList>
            <consortium name="Ensembl"/>
        </authorList>
    </citation>
    <scope>IDENTIFICATION</scope>
</reference>
<evidence type="ECO:0000256" key="6">
    <source>
        <dbReference type="ARBA" id="ARBA00073473"/>
    </source>
</evidence>
<keyword evidence="1 8" id="KW-0728">SH3 domain</keyword>
<name>A0A3Q2EB12_CYPVA</name>
<dbReference type="Pfam" id="PF00018">
    <property type="entry name" value="SH3_1"/>
    <property type="match status" value="1"/>
</dbReference>
<feature type="compositionally biased region" description="Polar residues" evidence="10">
    <location>
        <begin position="759"/>
        <end position="770"/>
    </location>
</feature>
<feature type="domain" description="F-BAR" evidence="13">
    <location>
        <begin position="11"/>
        <end position="297"/>
    </location>
</feature>
<dbReference type="InterPro" id="IPR036028">
    <property type="entry name" value="SH3-like_dom_sf"/>
</dbReference>
<dbReference type="SUPFAM" id="SSF48350">
    <property type="entry name" value="GTPase activation domain, GAP"/>
    <property type="match status" value="1"/>
</dbReference>
<dbReference type="Pfam" id="PF00620">
    <property type="entry name" value="RhoGAP"/>
    <property type="match status" value="1"/>
</dbReference>
<dbReference type="CDD" id="cd04383">
    <property type="entry name" value="RhoGAP_srGAP"/>
    <property type="match status" value="1"/>
</dbReference>
<evidence type="ECO:0000256" key="7">
    <source>
        <dbReference type="ARBA" id="ARBA00083891"/>
    </source>
</evidence>
<dbReference type="InterPro" id="IPR027267">
    <property type="entry name" value="AH/BAR_dom_sf"/>
</dbReference>
<accession>A0A3Q2EB12</accession>
<keyword evidence="3" id="KW-0597">Phosphoprotein</keyword>
<dbReference type="FunFam" id="1.10.555.10:FF:000010">
    <property type="entry name" value="SLIT-ROBO Rho GTPase-activating protein 1 isoform 2"/>
    <property type="match status" value="1"/>
</dbReference>
<keyword evidence="2" id="KW-0343">GTPase activation</keyword>
<dbReference type="SMART" id="SM00055">
    <property type="entry name" value="FCH"/>
    <property type="match status" value="1"/>
</dbReference>
<dbReference type="Proteomes" id="UP000265020">
    <property type="component" value="Unassembled WGS sequence"/>
</dbReference>
<dbReference type="CDD" id="cd11955">
    <property type="entry name" value="SH3_srGAP1-3"/>
    <property type="match status" value="1"/>
</dbReference>
<dbReference type="AlphaFoldDB" id="A0A3Q2EB12"/>
<dbReference type="GO" id="GO:0007165">
    <property type="term" value="P:signal transduction"/>
    <property type="evidence" value="ECO:0007669"/>
    <property type="project" value="InterPro"/>
</dbReference>
<evidence type="ECO:0000259" key="12">
    <source>
        <dbReference type="PROSITE" id="PS50238"/>
    </source>
</evidence>
<comment type="function">
    <text evidence="5">GTPase-activating protein for RhoA and Cdc42 small GTPases. Together with CDC42 seems to be involved in the pathway mediating the repulsive signaling of Robo and Slit proteins in neuronal migration. SLIT2, probably through interaction with ROBO1, increases the interaction of SRGAP1 with ROBO1 and inactivates CDC42.</text>
</comment>
<evidence type="ECO:0000256" key="4">
    <source>
        <dbReference type="ARBA" id="ARBA00023054"/>
    </source>
</evidence>
<dbReference type="InterPro" id="IPR031160">
    <property type="entry name" value="F_BAR_dom"/>
</dbReference>
<evidence type="ECO:0000259" key="13">
    <source>
        <dbReference type="PROSITE" id="PS51741"/>
    </source>
</evidence>
<dbReference type="SUPFAM" id="SSF103657">
    <property type="entry name" value="BAR/IMD domain-like"/>
    <property type="match status" value="1"/>
</dbReference>
<dbReference type="SMART" id="SM00324">
    <property type="entry name" value="RhoGAP"/>
    <property type="match status" value="1"/>
</dbReference>
<feature type="domain" description="SH3" evidence="11">
    <location>
        <begin position="694"/>
        <end position="753"/>
    </location>
</feature>
<dbReference type="SMART" id="SM00326">
    <property type="entry name" value="SH3"/>
    <property type="match status" value="1"/>
</dbReference>
<evidence type="ECO:0000313" key="15">
    <source>
        <dbReference type="Proteomes" id="UP000265020"/>
    </source>
</evidence>
<evidence type="ECO:0000256" key="3">
    <source>
        <dbReference type="ARBA" id="ARBA00022553"/>
    </source>
</evidence>
<feature type="compositionally biased region" description="Polar residues" evidence="10">
    <location>
        <begin position="888"/>
        <end position="897"/>
    </location>
</feature>
<feature type="compositionally biased region" description="Basic and acidic residues" evidence="10">
    <location>
        <begin position="873"/>
        <end position="882"/>
    </location>
</feature>
<evidence type="ECO:0000256" key="10">
    <source>
        <dbReference type="SAM" id="MobiDB-lite"/>
    </source>
</evidence>
<dbReference type="GO" id="GO:0005096">
    <property type="term" value="F:GTPase activator activity"/>
    <property type="evidence" value="ECO:0007669"/>
    <property type="project" value="UniProtKB-KW"/>
</dbReference>
<dbReference type="InterPro" id="IPR001060">
    <property type="entry name" value="FCH_dom"/>
</dbReference>
<feature type="region of interest" description="Disordered" evidence="10">
    <location>
        <begin position="983"/>
        <end position="1053"/>
    </location>
</feature>
<dbReference type="Pfam" id="PF00611">
    <property type="entry name" value="FCH"/>
    <property type="match status" value="1"/>
</dbReference>
<keyword evidence="15" id="KW-1185">Reference proteome</keyword>
<dbReference type="InterPro" id="IPR051627">
    <property type="entry name" value="SLIT-ROBO_RhoGAP"/>
</dbReference>
<reference evidence="14" key="1">
    <citation type="submission" date="2025-08" db="UniProtKB">
        <authorList>
            <consortium name="Ensembl"/>
        </authorList>
    </citation>
    <scope>IDENTIFICATION</scope>
</reference>
<feature type="domain" description="Rho-GAP" evidence="12">
    <location>
        <begin position="455"/>
        <end position="645"/>
    </location>
</feature>
<dbReference type="InterPro" id="IPR000198">
    <property type="entry name" value="RhoGAP_dom"/>
</dbReference>
<feature type="region of interest" description="Disordered" evidence="10">
    <location>
        <begin position="852"/>
        <end position="912"/>
    </location>
</feature>
<dbReference type="PROSITE" id="PS50238">
    <property type="entry name" value="RHOGAP"/>
    <property type="match status" value="1"/>
</dbReference>
<dbReference type="PROSITE" id="PS51741">
    <property type="entry name" value="F_BAR"/>
    <property type="match status" value="1"/>
</dbReference>
<evidence type="ECO:0000256" key="8">
    <source>
        <dbReference type="PROSITE-ProRule" id="PRU00192"/>
    </source>
</evidence>
<protein>
    <recommendedName>
        <fullName evidence="6">SLIT-ROBO Rho GTPase-activating protein 1</fullName>
    </recommendedName>
    <alternativeName>
        <fullName evidence="7">Rho GTPase-activating protein 13</fullName>
    </alternativeName>
</protein>
<organism evidence="14 15">
    <name type="scientific">Cyprinodon variegatus</name>
    <name type="common">Sheepshead minnow</name>
    <dbReference type="NCBI Taxonomy" id="28743"/>
    <lineage>
        <taxon>Eukaryota</taxon>
        <taxon>Metazoa</taxon>
        <taxon>Chordata</taxon>
        <taxon>Craniata</taxon>
        <taxon>Vertebrata</taxon>
        <taxon>Euteleostomi</taxon>
        <taxon>Actinopterygii</taxon>
        <taxon>Neopterygii</taxon>
        <taxon>Teleostei</taxon>
        <taxon>Neoteleostei</taxon>
        <taxon>Acanthomorphata</taxon>
        <taxon>Ovalentaria</taxon>
        <taxon>Atherinomorphae</taxon>
        <taxon>Cyprinodontiformes</taxon>
        <taxon>Cyprinodontidae</taxon>
        <taxon>Cyprinodon</taxon>
    </lineage>
</organism>
<dbReference type="Gene3D" id="2.30.30.40">
    <property type="entry name" value="SH3 Domains"/>
    <property type="match status" value="1"/>
</dbReference>
<dbReference type="Gene3D" id="1.10.555.10">
    <property type="entry name" value="Rho GTPase activation protein"/>
    <property type="match status" value="1"/>
</dbReference>
<evidence type="ECO:0000256" key="2">
    <source>
        <dbReference type="ARBA" id="ARBA00022468"/>
    </source>
</evidence>
<feature type="region of interest" description="Disordered" evidence="10">
    <location>
        <begin position="759"/>
        <end position="839"/>
    </location>
</feature>
<dbReference type="FunFam" id="2.30.30.40:FF:000005">
    <property type="entry name" value="SLIT-ROBO Rho GTPase-activating protein 1 isoform 2"/>
    <property type="match status" value="1"/>
</dbReference>
<dbReference type="Ensembl" id="ENSCVAT00000030809.1">
    <property type="protein sequence ID" value="ENSCVAP00000028854.1"/>
    <property type="gene ID" value="ENSCVAG00000016374.1"/>
</dbReference>
<dbReference type="GeneTree" id="ENSGT00950000182824"/>
<dbReference type="InterPro" id="IPR035648">
    <property type="entry name" value="srGAP1/2/3_SH3"/>
</dbReference>
<evidence type="ECO:0000256" key="1">
    <source>
        <dbReference type="ARBA" id="ARBA00022443"/>
    </source>
</evidence>
<proteinExistence type="predicted"/>
<evidence type="ECO:0000313" key="14">
    <source>
        <dbReference type="Ensembl" id="ENSCVAP00000028854.1"/>
    </source>
</evidence>
<dbReference type="SUPFAM" id="SSF50044">
    <property type="entry name" value="SH3-domain"/>
    <property type="match status" value="1"/>
</dbReference>
<evidence type="ECO:0000256" key="5">
    <source>
        <dbReference type="ARBA" id="ARBA00056458"/>
    </source>
</evidence>
<evidence type="ECO:0000256" key="9">
    <source>
        <dbReference type="PROSITE-ProRule" id="PRU01077"/>
    </source>
</evidence>
<sequence length="1053" mass="119621">MKHLGTFLSTLSTSLKIRTQLVEQQKCLDQQTEMRVQLLQDLQDFFRKKAEIEMEYSRNLEKLAERFMAKTRSTKDHQQYKKDQNLLSPVNCWYLLLNQVRRESKDHATLSDIYLNNVIMRFMQISEDSTRLLKKSKEIAFQLQEDLMKVLNELYTVMKTYHMYHSESINAESKLKEAEKQEEKQIGRGDPVFSIRMEKKIEKIKEKRQAKYSENKLKSIKARNEYLLTLEATNASVLKYYIHDLSDLIDCCDLGYHASLNRALRTYLSAEYNLETSRHEGLDIIENAVDSLDPRSDRQRFMEMYPTAFCPPTKFEFQSHMGDEVCHITAQPPVNGELILRFQQLQSRLATLKIENEEVKKTSEATLTTIQDMVTIEDYDVSECFHHSRSTESVKSTVSETYLSKPSIAKRRANQQETEQFYFIKFREFLEGSNLISKLQAKHDLLKRTLGDGTVTLPSLALPYDSGQAIPRVVESCIRYINLYGLQHQGIFRVSGSQLEVNDIKNSFERGNDPLIDDEDNHDINSVAGVLKLYFRGLENPLFPKERFNELLSCIRIENLYERALYIRKILLTIPRSVLIVMRYLFAFLNHLSQYSDENMMDPYNLAICFGPTLMPTPDSQDQVSCQAHVNEIIKTIIIHHETIFPDAKELEGPIYEKCMAGGDYCESPYSEHGALEEVDNEGGAETHTSEDEGEPIEAIAKFDYVGRSSRELSFKKGASLLLYQRASEDWWEGRHNGIDGLVPHQYIVVQDMDDNFSDSLSQKADSEASSGHAGEDKCSGKDISSPTDARVSEAYIARHRKRSDPPTRRPPARPSNCMLHPSQQGHGGTPEMGSPVLGHYSQRDMLRSHNHMQMDSPERRRRTGHGSLTNISRHESLKKMESPPIRRSTSSGQYTGFTDGLHHHGGKPLDPETIAQDIEETMNTALNELRELERQSSAKHAPDVVLDTLEQRQTAGGGGGGGSTMASSNESLSPIHGIMLRSTANTEPPIRRSTSSSSEAMSTFKPMVAPRMGVQLKPPALRPKPMVMPKSNQAPQPPAGPAQDPLDKSCTM</sequence>
<dbReference type="FunFam" id="1.20.1270.60:FF:000006">
    <property type="entry name" value="SLIT-ROBO Rho GTPase-activating protein 1 isoform 2"/>
    <property type="match status" value="1"/>
</dbReference>
<dbReference type="InterPro" id="IPR001452">
    <property type="entry name" value="SH3_domain"/>
</dbReference>
<dbReference type="PANTHER" id="PTHR14166">
    <property type="entry name" value="SLIT-ROBO RHO GTPASE ACTIVATING PROTEIN"/>
    <property type="match status" value="1"/>
</dbReference>
<feature type="compositionally biased region" description="Low complexity" evidence="10">
    <location>
        <begin position="987"/>
        <end position="1000"/>
    </location>
</feature>